<dbReference type="InParanoid" id="D2VK53"/>
<sequence length="701" mass="80720">MNSSRLSQSSSSTTSSGASSNRLSLASRKSISRRASVSQSTLSNITAPAIKPNTSMVNSTNNADNSKLRKKPNIPKQPTQKVTPTVTPTSNSSVISDQNQLLNTSTHSSHSSTDPSEIRAQQQLMQFQEQLFFLEQGILERDSVLGELQNENNYLRDVINQINNTNQDILKQKNLLEKEKKKNPLAVEIADMKKKYAKIEEKCKKITQEKSDLQKTQQVLDKELKELKKKNVKLEGHQEKILNQQKLLKDLERMTNELEEVKNSFEREREASEKYREINETLTRENEEKQAHLSAFIQEYQSATNHTKMLESALDQLDAHNKQLMSEIDNKQSDINHLSEELNSGRQHCEAVESELKEKSAFCENISCKLEEATLQLHAAIRSLEEREEQTKSFAAELDQLQDQLQRAIRDNQEKQSQINIYEGQIVTLKQKEAELQIVGSNLLNEQTRNSELTEANTRLNSLLTTQSQKIDHLERNNQNLKKTITELESVNDYLSSRPAVSVSDTSELNERIHNLTAEIDLLKSSLEKSEAKRLSNEVTIETLLKQNDHLKLTVEDMKGMKDKVEQLEASNLILKRSKETYEVMLNEKRSIARPQELQQQEKFTAMSDMIEKLTAQNKLLHEQVITQQSELGRCNEDFVEMEKRIRELEEENHELIKNTYSRDILQLEKENLDLRKYKNLYLQQPSNNNQERAPLKVKNI</sequence>
<accession>D2VK53</accession>
<dbReference type="VEuPathDB" id="AmoebaDB:NAEGRDRAFT_69273"/>
<feature type="coiled-coil region" evidence="1">
    <location>
        <begin position="145"/>
        <end position="341"/>
    </location>
</feature>
<dbReference type="GeneID" id="8852891"/>
<keyword evidence="1" id="KW-0175">Coiled coil</keyword>
<feature type="compositionally biased region" description="Polar residues" evidence="2">
    <location>
        <begin position="33"/>
        <end position="65"/>
    </location>
</feature>
<dbReference type="OrthoDB" id="10406814at2759"/>
<protein>
    <submittedName>
        <fullName evidence="3">Predicted protein</fullName>
    </submittedName>
</protein>
<feature type="compositionally biased region" description="Low complexity" evidence="2">
    <location>
        <begin position="1"/>
        <end position="29"/>
    </location>
</feature>
<gene>
    <name evidence="3" type="ORF">NAEGRDRAFT_69273</name>
</gene>
<feature type="compositionally biased region" description="Low complexity" evidence="2">
    <location>
        <begin position="76"/>
        <end position="95"/>
    </location>
</feature>
<feature type="coiled-coil region" evidence="1">
    <location>
        <begin position="632"/>
        <end position="659"/>
    </location>
</feature>
<dbReference type="OMA" id="HESTIEH"/>
<evidence type="ECO:0000256" key="1">
    <source>
        <dbReference type="SAM" id="Coils"/>
    </source>
</evidence>
<name>D2VK53_NAEGR</name>
<evidence type="ECO:0000256" key="2">
    <source>
        <dbReference type="SAM" id="MobiDB-lite"/>
    </source>
</evidence>
<dbReference type="STRING" id="5762.D2VK53"/>
<feature type="coiled-coil region" evidence="1">
    <location>
        <begin position="370"/>
        <end position="432"/>
    </location>
</feature>
<evidence type="ECO:0000313" key="4">
    <source>
        <dbReference type="Proteomes" id="UP000006671"/>
    </source>
</evidence>
<proteinExistence type="predicted"/>
<dbReference type="KEGG" id="ngr:NAEGRDRAFT_69273"/>
<dbReference type="EMBL" id="GG738877">
    <property type="protein sequence ID" value="EFC42887.1"/>
    <property type="molecule type" value="Genomic_DNA"/>
</dbReference>
<evidence type="ECO:0000313" key="3">
    <source>
        <dbReference type="EMBL" id="EFC42887.1"/>
    </source>
</evidence>
<feature type="region of interest" description="Disordered" evidence="2">
    <location>
        <begin position="1"/>
        <end position="95"/>
    </location>
</feature>
<organism evidence="4">
    <name type="scientific">Naegleria gruberi</name>
    <name type="common">Amoeba</name>
    <dbReference type="NCBI Taxonomy" id="5762"/>
    <lineage>
        <taxon>Eukaryota</taxon>
        <taxon>Discoba</taxon>
        <taxon>Heterolobosea</taxon>
        <taxon>Tetramitia</taxon>
        <taxon>Eutetramitia</taxon>
        <taxon>Vahlkampfiidae</taxon>
        <taxon>Naegleria</taxon>
    </lineage>
</organism>
<dbReference type="RefSeq" id="XP_002675631.1">
    <property type="nucleotide sequence ID" value="XM_002675585.1"/>
</dbReference>
<keyword evidence="4" id="KW-1185">Reference proteome</keyword>
<dbReference type="AlphaFoldDB" id="D2VK53"/>
<feature type="coiled-coil region" evidence="1">
    <location>
        <begin position="464"/>
        <end position="578"/>
    </location>
</feature>
<dbReference type="Proteomes" id="UP000006671">
    <property type="component" value="Unassembled WGS sequence"/>
</dbReference>
<reference evidence="3 4" key="1">
    <citation type="journal article" date="2010" name="Cell">
        <title>The genome of Naegleria gruberi illuminates early eukaryotic versatility.</title>
        <authorList>
            <person name="Fritz-Laylin L.K."/>
            <person name="Prochnik S.E."/>
            <person name="Ginger M.L."/>
            <person name="Dacks J.B."/>
            <person name="Carpenter M.L."/>
            <person name="Field M.C."/>
            <person name="Kuo A."/>
            <person name="Paredez A."/>
            <person name="Chapman J."/>
            <person name="Pham J."/>
            <person name="Shu S."/>
            <person name="Neupane R."/>
            <person name="Cipriano M."/>
            <person name="Mancuso J."/>
            <person name="Tu H."/>
            <person name="Salamov A."/>
            <person name="Lindquist E."/>
            <person name="Shapiro H."/>
            <person name="Lucas S."/>
            <person name="Grigoriev I.V."/>
            <person name="Cande W.Z."/>
            <person name="Fulton C."/>
            <person name="Rokhsar D.S."/>
            <person name="Dawson S.C."/>
        </authorList>
    </citation>
    <scope>NUCLEOTIDE SEQUENCE [LARGE SCALE GENOMIC DNA]</scope>
    <source>
        <strain evidence="3 4">NEG-M</strain>
    </source>
</reference>